<organism evidence="3 4">
    <name type="scientific">Symbiodinium necroappetens</name>
    <dbReference type="NCBI Taxonomy" id="1628268"/>
    <lineage>
        <taxon>Eukaryota</taxon>
        <taxon>Sar</taxon>
        <taxon>Alveolata</taxon>
        <taxon>Dinophyceae</taxon>
        <taxon>Suessiales</taxon>
        <taxon>Symbiodiniaceae</taxon>
        <taxon>Symbiodinium</taxon>
    </lineage>
</organism>
<dbReference type="AlphaFoldDB" id="A0A813ATJ6"/>
<reference evidence="3" key="1">
    <citation type="submission" date="2021-02" db="EMBL/GenBank/DDBJ databases">
        <authorList>
            <person name="Dougan E. K."/>
            <person name="Rhodes N."/>
            <person name="Thang M."/>
            <person name="Chan C."/>
        </authorList>
    </citation>
    <scope>NUCLEOTIDE SEQUENCE</scope>
</reference>
<evidence type="ECO:0000256" key="1">
    <source>
        <dbReference type="SAM" id="MobiDB-lite"/>
    </source>
</evidence>
<evidence type="ECO:0000313" key="4">
    <source>
        <dbReference type="Proteomes" id="UP000601435"/>
    </source>
</evidence>
<keyword evidence="2" id="KW-0812">Transmembrane</keyword>
<comment type="caution">
    <text evidence="3">The sequence shown here is derived from an EMBL/GenBank/DDBJ whole genome shotgun (WGS) entry which is preliminary data.</text>
</comment>
<name>A0A813ATJ6_9DINO</name>
<feature type="region of interest" description="Disordered" evidence="1">
    <location>
        <begin position="95"/>
        <end position="115"/>
    </location>
</feature>
<keyword evidence="2" id="KW-1133">Transmembrane helix</keyword>
<sequence length="237" mass="25901">MAGPTQRKKSLRSFLVNPAMKARAKAATEARQEFCDTVALSDVLLVLIIVGFSMLGNMFPPRRRSELYIGVAAFLASFGVYVCVKSYENAKKREENAKENWAEPPNSAGSVPEKPPKAYIWKKAQEERNKSVIMESHIDMRHPANASIRVPDVIQAAGFNGTIATRPVTQLLRATRPNAAALAMQGPQGFWLREQRAAAARGTRSRVVAEPGTAGSVVLTRLQGSPPRSCFFALFAS</sequence>
<keyword evidence="2" id="KW-0472">Membrane</keyword>
<accession>A0A813ATJ6</accession>
<gene>
    <name evidence="3" type="primary">PAPP5</name>
    <name evidence="3" type="ORF">SNEC2469_LOCUS28667</name>
</gene>
<proteinExistence type="predicted"/>
<protein>
    <submittedName>
        <fullName evidence="3">PAPP5 protein</fullName>
    </submittedName>
</protein>
<evidence type="ECO:0000256" key="2">
    <source>
        <dbReference type="SAM" id="Phobius"/>
    </source>
</evidence>
<dbReference type="OrthoDB" id="10293496at2759"/>
<feature type="transmembrane region" description="Helical" evidence="2">
    <location>
        <begin position="34"/>
        <end position="55"/>
    </location>
</feature>
<dbReference type="Proteomes" id="UP000601435">
    <property type="component" value="Unassembled WGS sequence"/>
</dbReference>
<evidence type="ECO:0000313" key="3">
    <source>
        <dbReference type="EMBL" id="CAE7877521.1"/>
    </source>
</evidence>
<feature type="transmembrane region" description="Helical" evidence="2">
    <location>
        <begin position="67"/>
        <end position="84"/>
    </location>
</feature>
<dbReference type="EMBL" id="CAJNJA010062808">
    <property type="protein sequence ID" value="CAE7877521.1"/>
    <property type="molecule type" value="Genomic_DNA"/>
</dbReference>
<keyword evidence="4" id="KW-1185">Reference proteome</keyword>